<gene>
    <name evidence="2" type="ORF">DFR68_1125</name>
</gene>
<accession>A0A370GU71</accession>
<dbReference type="Gene3D" id="1.10.287.1060">
    <property type="entry name" value="ESAT-6-like"/>
    <property type="match status" value="1"/>
</dbReference>
<evidence type="ECO:0000256" key="1">
    <source>
        <dbReference type="RuleBase" id="RU362001"/>
    </source>
</evidence>
<dbReference type="EMBL" id="QQAZ01000012">
    <property type="protein sequence ID" value="RDI46104.1"/>
    <property type="molecule type" value="Genomic_DNA"/>
</dbReference>
<comment type="caution">
    <text evidence="2">The sequence shown here is derived from an EMBL/GenBank/DDBJ whole genome shotgun (WGS) entry which is preliminary data.</text>
</comment>
<sequence length="96" mass="10252">MSMFGGDKVGVQTAGIDKVVQDMETAIQNLKASVNAVDGACDEVRSGWKGSAQDSFKKVMDDWSDESAQLNQRLDALSQAVTAGKSTLVKMDENPV</sequence>
<dbReference type="AlphaFoldDB" id="A0A370GU71"/>
<proteinExistence type="inferred from homology"/>
<keyword evidence="3" id="KW-1185">Reference proteome</keyword>
<dbReference type="SUPFAM" id="SSF140453">
    <property type="entry name" value="EsxAB dimer-like"/>
    <property type="match status" value="1"/>
</dbReference>
<protein>
    <recommendedName>
        <fullName evidence="1">ESAT-6-like protein</fullName>
    </recommendedName>
</protein>
<dbReference type="InterPro" id="IPR036689">
    <property type="entry name" value="ESAT-6-like_sf"/>
</dbReference>
<dbReference type="Proteomes" id="UP000255355">
    <property type="component" value="Unassembled WGS sequence"/>
</dbReference>
<comment type="similarity">
    <text evidence="1">Belongs to the WXG100 family.</text>
</comment>
<dbReference type="InterPro" id="IPR010310">
    <property type="entry name" value="T7SS_ESAT-6-like"/>
</dbReference>
<name>A0A370GU71_9NOCA</name>
<organism evidence="2 3">
    <name type="scientific">Nocardia mexicana</name>
    <dbReference type="NCBI Taxonomy" id="279262"/>
    <lineage>
        <taxon>Bacteria</taxon>
        <taxon>Bacillati</taxon>
        <taxon>Actinomycetota</taxon>
        <taxon>Actinomycetes</taxon>
        <taxon>Mycobacteriales</taxon>
        <taxon>Nocardiaceae</taxon>
        <taxon>Nocardia</taxon>
    </lineage>
</organism>
<dbReference type="RefSeq" id="WP_084520509.1">
    <property type="nucleotide sequence ID" value="NZ_QQAZ01000012.1"/>
</dbReference>
<evidence type="ECO:0000313" key="3">
    <source>
        <dbReference type="Proteomes" id="UP000255355"/>
    </source>
</evidence>
<dbReference type="NCBIfam" id="TIGR03930">
    <property type="entry name" value="WXG100_ESAT6"/>
    <property type="match status" value="1"/>
</dbReference>
<dbReference type="Pfam" id="PF06013">
    <property type="entry name" value="WXG100"/>
    <property type="match status" value="1"/>
</dbReference>
<dbReference type="STRING" id="1210089.GCA_001613165_08215"/>
<evidence type="ECO:0000313" key="2">
    <source>
        <dbReference type="EMBL" id="RDI46104.1"/>
    </source>
</evidence>
<reference evidence="2 3" key="1">
    <citation type="submission" date="2018-07" db="EMBL/GenBank/DDBJ databases">
        <title>Genomic Encyclopedia of Type Strains, Phase IV (KMG-IV): sequencing the most valuable type-strain genomes for metagenomic binning, comparative biology and taxonomic classification.</title>
        <authorList>
            <person name="Goeker M."/>
        </authorList>
    </citation>
    <scope>NUCLEOTIDE SEQUENCE [LARGE SCALE GENOMIC DNA]</scope>
    <source>
        <strain evidence="2 3">DSM 44952</strain>
    </source>
</reference>